<feature type="region of interest" description="Disordered" evidence="1">
    <location>
        <begin position="1"/>
        <end position="36"/>
    </location>
</feature>
<gene>
    <name evidence="2" type="ORF">LCGC14_2059940</name>
</gene>
<feature type="compositionally biased region" description="Basic and acidic residues" evidence="1">
    <location>
        <begin position="12"/>
        <end position="26"/>
    </location>
</feature>
<sequence length="65" mass="7050">MRNGAPPPCPIEARESPHETHADDAPMPRGIGAPTSHASSCFESLAISTETLESWCRYLIVFPRG</sequence>
<dbReference type="EMBL" id="LAZR01024498">
    <property type="protein sequence ID" value="KKL74933.1"/>
    <property type="molecule type" value="Genomic_DNA"/>
</dbReference>
<organism evidence="2">
    <name type="scientific">marine sediment metagenome</name>
    <dbReference type="NCBI Taxonomy" id="412755"/>
    <lineage>
        <taxon>unclassified sequences</taxon>
        <taxon>metagenomes</taxon>
        <taxon>ecological metagenomes</taxon>
    </lineage>
</organism>
<proteinExistence type="predicted"/>
<protein>
    <submittedName>
        <fullName evidence="2">Uncharacterized protein</fullName>
    </submittedName>
</protein>
<comment type="caution">
    <text evidence="2">The sequence shown here is derived from an EMBL/GenBank/DDBJ whole genome shotgun (WGS) entry which is preliminary data.</text>
</comment>
<evidence type="ECO:0000313" key="2">
    <source>
        <dbReference type="EMBL" id="KKL74933.1"/>
    </source>
</evidence>
<evidence type="ECO:0000256" key="1">
    <source>
        <dbReference type="SAM" id="MobiDB-lite"/>
    </source>
</evidence>
<accession>A0A0F9ELF1</accession>
<dbReference type="AlphaFoldDB" id="A0A0F9ELF1"/>
<reference evidence="2" key="1">
    <citation type="journal article" date="2015" name="Nature">
        <title>Complex archaea that bridge the gap between prokaryotes and eukaryotes.</title>
        <authorList>
            <person name="Spang A."/>
            <person name="Saw J.H."/>
            <person name="Jorgensen S.L."/>
            <person name="Zaremba-Niedzwiedzka K."/>
            <person name="Martijn J."/>
            <person name="Lind A.E."/>
            <person name="van Eijk R."/>
            <person name="Schleper C."/>
            <person name="Guy L."/>
            <person name="Ettema T.J."/>
        </authorList>
    </citation>
    <scope>NUCLEOTIDE SEQUENCE</scope>
</reference>
<name>A0A0F9ELF1_9ZZZZ</name>
<feature type="compositionally biased region" description="Pro residues" evidence="1">
    <location>
        <begin position="1"/>
        <end position="10"/>
    </location>
</feature>